<dbReference type="EMBL" id="CP002408">
    <property type="protein sequence ID" value="AFU57412.1"/>
    <property type="molecule type" value="Genomic_DNA"/>
</dbReference>
<dbReference type="Proteomes" id="UP000008037">
    <property type="component" value="Chromosome"/>
</dbReference>
<proteinExistence type="predicted"/>
<evidence type="ECO:0000313" key="2">
    <source>
        <dbReference type="Proteomes" id="UP000008037"/>
    </source>
</evidence>
<protein>
    <submittedName>
        <fullName evidence="1">Uncharacterized protein</fullName>
    </submittedName>
</protein>
<dbReference type="BioCyc" id="CNIT1237085:G1324-466-MONOMER"/>
<dbReference type="STRING" id="1237085.Ngar_c04680"/>
<reference evidence="1 2" key="1">
    <citation type="journal article" date="2012" name="Environ. Microbiol.">
        <title>The genome of the ammonia-oxidizing Candidatus Nitrososphaera gargensis: insights into metabolic versatility and environmental adaptations.</title>
        <authorList>
            <person name="Spang A."/>
            <person name="Poehlein A."/>
            <person name="Offre P."/>
            <person name="Zumbragel S."/>
            <person name="Haider S."/>
            <person name="Rychlik N."/>
            <person name="Nowka B."/>
            <person name="Schmeisser C."/>
            <person name="Lebedeva E.V."/>
            <person name="Rattei T."/>
            <person name="Bohm C."/>
            <person name="Schmid M."/>
            <person name="Galushko A."/>
            <person name="Hatzenpichler R."/>
            <person name="Weinmaier T."/>
            <person name="Daniel R."/>
            <person name="Schleper C."/>
            <person name="Spieck E."/>
            <person name="Streit W."/>
            <person name="Wagner M."/>
        </authorList>
    </citation>
    <scope>NUCLEOTIDE SEQUENCE [LARGE SCALE GENOMIC DNA]</scope>
    <source>
        <strain evidence="2">Ga9.2</strain>
    </source>
</reference>
<keyword evidence="2" id="KW-1185">Reference proteome</keyword>
<name>K0IHT1_NITGG</name>
<dbReference type="InParanoid" id="K0IHT1"/>
<dbReference type="KEGG" id="nga:Ngar_c04680"/>
<gene>
    <name evidence="1" type="ordered locus">Ngar_c04680</name>
</gene>
<accession>K0IHT1</accession>
<dbReference type="HOGENOM" id="CLU_2534788_0_0_2"/>
<organism evidence="1 2">
    <name type="scientific">Nitrososphaera gargensis (strain Ga9.2)</name>
    <dbReference type="NCBI Taxonomy" id="1237085"/>
    <lineage>
        <taxon>Archaea</taxon>
        <taxon>Nitrososphaerota</taxon>
        <taxon>Nitrososphaeria</taxon>
        <taxon>Nitrososphaerales</taxon>
        <taxon>Nitrososphaeraceae</taxon>
        <taxon>Nitrososphaera</taxon>
    </lineage>
</organism>
<dbReference type="AlphaFoldDB" id="K0IHT1"/>
<dbReference type="RefSeq" id="WP_015017958.1">
    <property type="nucleotide sequence ID" value="NC_018719.1"/>
</dbReference>
<sequence>MSKVGNLAENHCQLVEGCANLIIVVSRNYIWIKEMSTTPEMKVPVLEGKDAEEFQKYNSRVLTLEEKASLKKAHDFYKKHCRV</sequence>
<dbReference type="GeneID" id="13796642"/>
<evidence type="ECO:0000313" key="1">
    <source>
        <dbReference type="EMBL" id="AFU57412.1"/>
    </source>
</evidence>